<comment type="similarity">
    <text evidence="8">Belongs to the binding-protein-dependent transport system permease family. LivHM subfamily.</text>
</comment>
<protein>
    <submittedName>
        <fullName evidence="10">Branched-chain amino acid ABC transporter permease</fullName>
    </submittedName>
</protein>
<reference evidence="10 11" key="1">
    <citation type="submission" date="2018-08" db="EMBL/GenBank/DDBJ databases">
        <title>Comparative analysis of Burkholderia isolates from Puerto Rico.</title>
        <authorList>
            <person name="Hall C."/>
            <person name="Sahl J."/>
            <person name="Wagner D."/>
        </authorList>
    </citation>
    <scope>NUCLEOTIDE SEQUENCE [LARGE SCALE GENOMIC DNA]</scope>
    <source>
        <strain evidence="10 11">Bp9025</strain>
    </source>
</reference>
<evidence type="ECO:0000313" key="11">
    <source>
        <dbReference type="Proteomes" id="UP000277921"/>
    </source>
</evidence>
<evidence type="ECO:0000256" key="6">
    <source>
        <dbReference type="ARBA" id="ARBA00022989"/>
    </source>
</evidence>
<dbReference type="Proteomes" id="UP000277921">
    <property type="component" value="Unassembled WGS sequence"/>
</dbReference>
<feature type="transmembrane region" description="Helical" evidence="9">
    <location>
        <begin position="252"/>
        <end position="274"/>
    </location>
</feature>
<evidence type="ECO:0000256" key="3">
    <source>
        <dbReference type="ARBA" id="ARBA00022475"/>
    </source>
</evidence>
<evidence type="ECO:0000256" key="1">
    <source>
        <dbReference type="ARBA" id="ARBA00004651"/>
    </source>
</evidence>
<proteinExistence type="inferred from homology"/>
<accession>A0A3N8PVI0</accession>
<feature type="transmembrane region" description="Helical" evidence="9">
    <location>
        <begin position="224"/>
        <end position="246"/>
    </location>
</feature>
<comment type="caution">
    <text evidence="10">The sequence shown here is derived from an EMBL/GenBank/DDBJ whole genome shotgun (WGS) entry which is preliminary data.</text>
</comment>
<evidence type="ECO:0000256" key="4">
    <source>
        <dbReference type="ARBA" id="ARBA00022692"/>
    </source>
</evidence>
<dbReference type="InterPro" id="IPR052157">
    <property type="entry name" value="BCAA_transport_permease"/>
</dbReference>
<gene>
    <name evidence="10" type="ORF">DF051_17820</name>
</gene>
<sequence>MDTILIWVFTVVNAIAILALISSGLAVIFGMMRVINFAHGEFLMLGGYATILACRLGLNIWVAIFVVAPLTVGLIGCLVERLIIRRMYGNLVGTMLATWGLSLFLIGGITAIFGNTINGVSAPLGTIRVGSSGYTLGAYQVAIVAIAFALVAGGYVVLMRTRVGLVARATMLNPELASVLGFNQSRIYAVTFTLGAALSGFAGALLAPISGVTPHMGAAYVAKAFVTVICGGGSVVAGLMSAATVLGPVEALVSVVATPIVGQAALLLVAIVLLRIYPKGISGLWTGER</sequence>
<feature type="transmembrane region" description="Helical" evidence="9">
    <location>
        <begin position="64"/>
        <end position="84"/>
    </location>
</feature>
<feature type="transmembrane region" description="Helical" evidence="9">
    <location>
        <begin position="6"/>
        <end position="30"/>
    </location>
</feature>
<organism evidence="10 11">
    <name type="scientific">Burkholderia contaminans</name>
    <dbReference type="NCBI Taxonomy" id="488447"/>
    <lineage>
        <taxon>Bacteria</taxon>
        <taxon>Pseudomonadati</taxon>
        <taxon>Pseudomonadota</taxon>
        <taxon>Betaproteobacteria</taxon>
        <taxon>Burkholderiales</taxon>
        <taxon>Burkholderiaceae</taxon>
        <taxon>Burkholderia</taxon>
        <taxon>Burkholderia cepacia complex</taxon>
    </lineage>
</organism>
<evidence type="ECO:0000256" key="5">
    <source>
        <dbReference type="ARBA" id="ARBA00022970"/>
    </source>
</evidence>
<dbReference type="GO" id="GO:0022857">
    <property type="term" value="F:transmembrane transporter activity"/>
    <property type="evidence" value="ECO:0007669"/>
    <property type="project" value="InterPro"/>
</dbReference>
<dbReference type="AlphaFoldDB" id="A0A3N8PVI0"/>
<dbReference type="InterPro" id="IPR001851">
    <property type="entry name" value="ABC_transp_permease"/>
</dbReference>
<keyword evidence="6 9" id="KW-1133">Transmembrane helix</keyword>
<keyword evidence="5" id="KW-0029">Amino-acid transport</keyword>
<dbReference type="EMBL" id="QTQV01000009">
    <property type="protein sequence ID" value="RQT15000.1"/>
    <property type="molecule type" value="Genomic_DNA"/>
</dbReference>
<keyword evidence="7 9" id="KW-0472">Membrane</keyword>
<dbReference type="PANTHER" id="PTHR11795">
    <property type="entry name" value="BRANCHED-CHAIN AMINO ACID TRANSPORT SYSTEM PERMEASE PROTEIN LIVH"/>
    <property type="match status" value="1"/>
</dbReference>
<feature type="transmembrane region" description="Helical" evidence="9">
    <location>
        <begin position="188"/>
        <end position="212"/>
    </location>
</feature>
<dbReference type="PANTHER" id="PTHR11795:SF447">
    <property type="entry name" value="ABC TRANSPORTER PERMEASE PROTEIN"/>
    <property type="match status" value="1"/>
</dbReference>
<feature type="transmembrane region" description="Helical" evidence="9">
    <location>
        <begin position="42"/>
        <end position="58"/>
    </location>
</feature>
<feature type="transmembrane region" description="Helical" evidence="9">
    <location>
        <begin position="137"/>
        <end position="158"/>
    </location>
</feature>
<evidence type="ECO:0000256" key="7">
    <source>
        <dbReference type="ARBA" id="ARBA00023136"/>
    </source>
</evidence>
<dbReference type="GO" id="GO:0005886">
    <property type="term" value="C:plasma membrane"/>
    <property type="evidence" value="ECO:0007669"/>
    <property type="project" value="UniProtKB-SubCell"/>
</dbReference>
<evidence type="ECO:0000256" key="8">
    <source>
        <dbReference type="ARBA" id="ARBA00037998"/>
    </source>
</evidence>
<name>A0A3N8PVI0_9BURK</name>
<evidence type="ECO:0000256" key="2">
    <source>
        <dbReference type="ARBA" id="ARBA00022448"/>
    </source>
</evidence>
<dbReference type="Pfam" id="PF02653">
    <property type="entry name" value="BPD_transp_2"/>
    <property type="match status" value="1"/>
</dbReference>
<dbReference type="CDD" id="cd06582">
    <property type="entry name" value="TM_PBP1_LivH_like"/>
    <property type="match status" value="1"/>
</dbReference>
<evidence type="ECO:0000313" key="10">
    <source>
        <dbReference type="EMBL" id="RQT15000.1"/>
    </source>
</evidence>
<keyword evidence="2" id="KW-0813">Transport</keyword>
<keyword evidence="3" id="KW-1003">Cell membrane</keyword>
<keyword evidence="4 9" id="KW-0812">Transmembrane</keyword>
<dbReference type="GO" id="GO:0006865">
    <property type="term" value="P:amino acid transport"/>
    <property type="evidence" value="ECO:0007669"/>
    <property type="project" value="UniProtKB-KW"/>
</dbReference>
<evidence type="ECO:0000256" key="9">
    <source>
        <dbReference type="SAM" id="Phobius"/>
    </source>
</evidence>
<comment type="subcellular location">
    <subcellularLocation>
        <location evidence="1">Cell membrane</location>
        <topology evidence="1">Multi-pass membrane protein</topology>
    </subcellularLocation>
</comment>
<dbReference type="RefSeq" id="WP_124580143.1">
    <property type="nucleotide sequence ID" value="NZ_QTQV01000009.1"/>
</dbReference>
<feature type="transmembrane region" description="Helical" evidence="9">
    <location>
        <begin position="96"/>
        <end position="117"/>
    </location>
</feature>